<dbReference type="GO" id="GO:0051259">
    <property type="term" value="P:protein complex oligomerization"/>
    <property type="evidence" value="ECO:0007669"/>
    <property type="project" value="InterPro"/>
</dbReference>
<dbReference type="Gene3D" id="1.10.260.40">
    <property type="entry name" value="lambda repressor-like DNA-binding domains"/>
    <property type="match status" value="1"/>
</dbReference>
<gene>
    <name evidence="3" type="ordered locus">Rahaq_2551</name>
</gene>
<dbReference type="InterPro" id="IPR010982">
    <property type="entry name" value="Lambda_DNA-bd_dom_sf"/>
</dbReference>
<dbReference type="OrthoDB" id="7067028at2"/>
<dbReference type="Pfam" id="PF16452">
    <property type="entry name" value="Phage_CI_C"/>
    <property type="match status" value="1"/>
</dbReference>
<sequence length="186" mass="21083">MDFKTGGQQVILRLVEAYGFSTRQMLCDHLGVSKSTLATRFMRDIFPAEWVIQCALETGVSLSWLVSGQGAIYENTADLIKLPKKKLLKEKLCDAGYCMFDRVFLPENLTEPFLLLDKDIKYIADMKFEEITDGKWLLNIDGNLSLKNLVKIPGEKVRVEGGTISFECMLKELKVIATIKNMTTEF</sequence>
<dbReference type="InterPro" id="IPR032499">
    <property type="entry name" value="Phage_CI_C"/>
</dbReference>
<protein>
    <submittedName>
        <fullName evidence="3">CI repressor</fullName>
    </submittedName>
</protein>
<dbReference type="AlphaFoldDB" id="A0A0H3FAV8"/>
<dbReference type="Gene3D" id="2.10.109.10">
    <property type="entry name" value="Umud Fragment, subunit A"/>
    <property type="match status" value="1"/>
</dbReference>
<evidence type="ECO:0000313" key="3">
    <source>
        <dbReference type="EMBL" id="ADW74158.1"/>
    </source>
</evidence>
<dbReference type="InterPro" id="IPR010744">
    <property type="entry name" value="Phage_CI_N"/>
</dbReference>
<dbReference type="EMBL" id="CP002505">
    <property type="protein sequence ID" value="ADW74158.1"/>
    <property type="molecule type" value="Genomic_DNA"/>
</dbReference>
<dbReference type="Pfam" id="PF07022">
    <property type="entry name" value="Phage_CI_repr"/>
    <property type="match status" value="1"/>
</dbReference>
<feature type="domain" description="Bacteriophage CI repressor N-terminal" evidence="1">
    <location>
        <begin position="9"/>
        <end position="73"/>
    </location>
</feature>
<proteinExistence type="predicted"/>
<evidence type="ECO:0000313" key="4">
    <source>
        <dbReference type="Proteomes" id="UP000007257"/>
    </source>
</evidence>
<dbReference type="GO" id="GO:0045892">
    <property type="term" value="P:negative regulation of DNA-templated transcription"/>
    <property type="evidence" value="ECO:0007669"/>
    <property type="project" value="InterPro"/>
</dbReference>
<evidence type="ECO:0000259" key="2">
    <source>
        <dbReference type="Pfam" id="PF16452"/>
    </source>
</evidence>
<feature type="domain" description="Bacteriophage CI repressor C-terminal" evidence="2">
    <location>
        <begin position="82"/>
        <end position="180"/>
    </location>
</feature>
<accession>A0A0H3FAV8</accession>
<organism evidence="3 4">
    <name type="scientific">Rahnella sp. (strain Y9602)</name>
    <dbReference type="NCBI Taxonomy" id="2703885"/>
    <lineage>
        <taxon>Bacteria</taxon>
        <taxon>Pseudomonadati</taxon>
        <taxon>Pseudomonadota</taxon>
        <taxon>Gammaproteobacteria</taxon>
        <taxon>Enterobacterales</taxon>
        <taxon>Yersiniaceae</taxon>
        <taxon>Rahnella</taxon>
    </lineage>
</organism>
<reference evidence="3 4" key="2">
    <citation type="journal article" date="2012" name="J. Bacteriol.">
        <title>Complete Genome Sequence of Rahnella sp. Strain Y9602, a Gammaproteobacterium Isolate from Metal- and Radionuclide-Contaminated Soil.</title>
        <authorList>
            <person name="Martinez R.J."/>
            <person name="Bruce D."/>
            <person name="Detter C."/>
            <person name="Goodwin L.A."/>
            <person name="Han J."/>
            <person name="Han C.S."/>
            <person name="Held B."/>
            <person name="Land M.L."/>
            <person name="Mikhailova N."/>
            <person name="Nolan M."/>
            <person name="Pennacchio L."/>
            <person name="Pitluck S."/>
            <person name="Tapia R."/>
            <person name="Woyke T."/>
            <person name="Sobecky P.A."/>
        </authorList>
    </citation>
    <scope>NUCLEOTIDE SEQUENCE [LARGE SCALE GENOMIC DNA]</scope>
    <source>
        <strain evidence="3 4">Y9602</strain>
    </source>
</reference>
<name>A0A0H3FAV8_RAHSY</name>
<dbReference type="HOGENOM" id="CLU_079055_0_0_6"/>
<dbReference type="KEGG" id="rah:Rahaq_2551"/>
<dbReference type="eggNOG" id="COG2932">
    <property type="taxonomic scope" value="Bacteria"/>
</dbReference>
<dbReference type="GO" id="GO:0003677">
    <property type="term" value="F:DNA binding"/>
    <property type="evidence" value="ECO:0007669"/>
    <property type="project" value="InterPro"/>
</dbReference>
<dbReference type="Proteomes" id="UP000007257">
    <property type="component" value="Chromosome"/>
</dbReference>
<reference evidence="4" key="1">
    <citation type="submission" date="2011-01" db="EMBL/GenBank/DDBJ databases">
        <title>Complete sequence of chromosome of Rahnella sp. Y9602.</title>
        <authorList>
            <consortium name="US DOE Joint Genome Institute"/>
            <person name="Lucas S."/>
            <person name="Copeland A."/>
            <person name="Lapidus A."/>
            <person name="Cheng J.-F."/>
            <person name="Goodwin L."/>
            <person name="Pitluck S."/>
            <person name="Lu M."/>
            <person name="Detter J.C."/>
            <person name="Han C."/>
            <person name="Tapia R."/>
            <person name="Land M."/>
            <person name="Hauser L."/>
            <person name="Kyrpides N."/>
            <person name="Ivanova N."/>
            <person name="Ovchinnikova G."/>
            <person name="Pagani I."/>
            <person name="Sobecky P.A."/>
            <person name="Martinez R.J."/>
            <person name="Woyke T."/>
        </authorList>
    </citation>
    <scope>NUCLEOTIDE SEQUENCE [LARGE SCALE GENOMIC DNA]</scope>
    <source>
        <strain evidence="4">Y9602</strain>
    </source>
</reference>
<evidence type="ECO:0000259" key="1">
    <source>
        <dbReference type="Pfam" id="PF07022"/>
    </source>
</evidence>
<dbReference type="RefSeq" id="WP_013575858.1">
    <property type="nucleotide sequence ID" value="NC_015061.1"/>
</dbReference>